<sequence>MPMPYSVLTSEIDIATRATVTALESLNLDCCLVGSVACFAYGMSRTPNDIDMVVLTSRYTQERLKSFLVHLDARFYLIASKDPSATYRVLWFRLPGYHRSCKVDLLLPGIMNIPSVDPNRVVRIQDSMNVLNSPGYASSLTLSTDYPLMPFLPLLLLKLQAWQDHGESPKLFMRQKQPTDVRDIQELLQLAEQKYATAGTDVRKLRLVKSRYHKETTVEVQTKQPSLLQVETPHLPESFVQDGKTRVRKFIGMYPWSEKQWKILGFSKSDITDATIAAGKSAQGDIRSLENMMSSLVIDL</sequence>
<dbReference type="InterPro" id="IPR043519">
    <property type="entry name" value="NT_sf"/>
</dbReference>
<dbReference type="Proteomes" id="UP001163850">
    <property type="component" value="Unassembled WGS sequence"/>
</dbReference>
<comment type="caution">
    <text evidence="1">The sequence shown here is derived from an EMBL/GenBank/DDBJ whole genome shotgun (WGS) entry which is preliminary data.</text>
</comment>
<gene>
    <name evidence="1" type="ORF">F5890DRAFT_1532634</name>
</gene>
<dbReference type="SUPFAM" id="SSF81301">
    <property type="entry name" value="Nucleotidyltransferase"/>
    <property type="match status" value="1"/>
</dbReference>
<dbReference type="Gene3D" id="3.30.460.40">
    <property type="match status" value="1"/>
</dbReference>
<protein>
    <submittedName>
        <fullName evidence="1">Uncharacterized protein</fullName>
    </submittedName>
</protein>
<evidence type="ECO:0000313" key="1">
    <source>
        <dbReference type="EMBL" id="KAJ3981966.1"/>
    </source>
</evidence>
<organism evidence="1 2">
    <name type="scientific">Lentinula detonsa</name>
    <dbReference type="NCBI Taxonomy" id="2804962"/>
    <lineage>
        <taxon>Eukaryota</taxon>
        <taxon>Fungi</taxon>
        <taxon>Dikarya</taxon>
        <taxon>Basidiomycota</taxon>
        <taxon>Agaricomycotina</taxon>
        <taxon>Agaricomycetes</taxon>
        <taxon>Agaricomycetidae</taxon>
        <taxon>Agaricales</taxon>
        <taxon>Marasmiineae</taxon>
        <taxon>Omphalotaceae</taxon>
        <taxon>Lentinula</taxon>
    </lineage>
</organism>
<evidence type="ECO:0000313" key="2">
    <source>
        <dbReference type="Proteomes" id="UP001163850"/>
    </source>
</evidence>
<accession>A0AA38PUL8</accession>
<dbReference type="EMBL" id="MU802085">
    <property type="protein sequence ID" value="KAJ3981966.1"/>
    <property type="molecule type" value="Genomic_DNA"/>
</dbReference>
<name>A0AA38PUL8_9AGAR</name>
<reference evidence="1" key="1">
    <citation type="submission" date="2022-08" db="EMBL/GenBank/DDBJ databases">
        <authorList>
            <consortium name="DOE Joint Genome Institute"/>
            <person name="Min B."/>
            <person name="Riley R."/>
            <person name="Sierra-Patev S."/>
            <person name="Naranjo-Ortiz M."/>
            <person name="Looney B."/>
            <person name="Konkel Z."/>
            <person name="Slot J.C."/>
            <person name="Sakamoto Y."/>
            <person name="Steenwyk J.L."/>
            <person name="Rokas A."/>
            <person name="Carro J."/>
            <person name="Camarero S."/>
            <person name="Ferreira P."/>
            <person name="Molpeceres G."/>
            <person name="Ruiz-Duenas F.J."/>
            <person name="Serrano A."/>
            <person name="Henrissat B."/>
            <person name="Drula E."/>
            <person name="Hughes K.W."/>
            <person name="Mata J.L."/>
            <person name="Ishikawa N.K."/>
            <person name="Vargas-Isla R."/>
            <person name="Ushijima S."/>
            <person name="Smith C.A."/>
            <person name="Ahrendt S."/>
            <person name="Andreopoulos W."/>
            <person name="He G."/>
            <person name="Labutti K."/>
            <person name="Lipzen A."/>
            <person name="Ng V."/>
            <person name="Sandor L."/>
            <person name="Barry K."/>
            <person name="Martinez A.T."/>
            <person name="Xiao Y."/>
            <person name="Gibbons J.G."/>
            <person name="Terashima K."/>
            <person name="Hibbett D.S."/>
            <person name="Grigoriev I.V."/>
        </authorList>
    </citation>
    <scope>NUCLEOTIDE SEQUENCE</scope>
    <source>
        <strain evidence="1">TFB7829</strain>
    </source>
</reference>
<dbReference type="AlphaFoldDB" id="A0AA38PUL8"/>
<proteinExistence type="predicted"/>